<keyword evidence="10" id="KW-1185">Reference proteome</keyword>
<dbReference type="InterPro" id="IPR036013">
    <property type="entry name" value="Band_7/SPFH_dom_sf"/>
</dbReference>
<evidence type="ECO:0000256" key="1">
    <source>
        <dbReference type="ARBA" id="ARBA00004167"/>
    </source>
</evidence>
<organism evidence="9 10">
    <name type="scientific">Breoghania corrubedonensis</name>
    <dbReference type="NCBI Taxonomy" id="665038"/>
    <lineage>
        <taxon>Bacteria</taxon>
        <taxon>Pseudomonadati</taxon>
        <taxon>Pseudomonadota</taxon>
        <taxon>Alphaproteobacteria</taxon>
        <taxon>Hyphomicrobiales</taxon>
        <taxon>Stappiaceae</taxon>
        <taxon>Breoghania</taxon>
    </lineage>
</organism>
<dbReference type="GO" id="GO:0006508">
    <property type="term" value="P:proteolysis"/>
    <property type="evidence" value="ECO:0007669"/>
    <property type="project" value="UniProtKB-KW"/>
</dbReference>
<keyword evidence="4" id="KW-1133">Transmembrane helix</keyword>
<keyword evidence="3" id="KW-0812">Transmembrane</keyword>
<dbReference type="SUPFAM" id="SSF117892">
    <property type="entry name" value="Band 7/SPFH domain"/>
    <property type="match status" value="1"/>
</dbReference>
<dbReference type="GO" id="GO:0016020">
    <property type="term" value="C:membrane"/>
    <property type="evidence" value="ECO:0007669"/>
    <property type="project" value="UniProtKB-SubCell"/>
</dbReference>
<comment type="function">
    <text evidence="6">HflC and HflK could regulate a protease.</text>
</comment>
<dbReference type="Proteomes" id="UP000244081">
    <property type="component" value="Unassembled WGS sequence"/>
</dbReference>
<dbReference type="AlphaFoldDB" id="A0A2T5V4W7"/>
<dbReference type="PANTHER" id="PTHR42911:SF1">
    <property type="entry name" value="MODULATOR OF FTSH PROTEASE HFLC"/>
    <property type="match status" value="1"/>
</dbReference>
<dbReference type="RefSeq" id="WP_107991301.1">
    <property type="nucleotide sequence ID" value="NZ_QAYG01000009.1"/>
</dbReference>
<feature type="domain" description="Band 7" evidence="8">
    <location>
        <begin position="22"/>
        <end position="184"/>
    </location>
</feature>
<reference evidence="9 10" key="1">
    <citation type="submission" date="2018-04" db="EMBL/GenBank/DDBJ databases">
        <title>Genomic Encyclopedia of Archaeal and Bacterial Type Strains, Phase II (KMG-II): from individual species to whole genera.</title>
        <authorList>
            <person name="Goeker M."/>
        </authorList>
    </citation>
    <scope>NUCLEOTIDE SEQUENCE [LARGE SCALE GENOMIC DNA]</scope>
    <source>
        <strain evidence="9 10">DSM 23382</strain>
    </source>
</reference>
<gene>
    <name evidence="9" type="ORF">C8N35_10973</name>
</gene>
<protein>
    <recommendedName>
        <fullName evidence="6">Protein HflC</fullName>
    </recommendedName>
</protein>
<evidence type="ECO:0000256" key="4">
    <source>
        <dbReference type="ARBA" id="ARBA00022989"/>
    </source>
</evidence>
<evidence type="ECO:0000256" key="7">
    <source>
        <dbReference type="SAM" id="MobiDB-lite"/>
    </source>
</evidence>
<keyword evidence="5" id="KW-0472">Membrane</keyword>
<evidence type="ECO:0000256" key="5">
    <source>
        <dbReference type="ARBA" id="ARBA00023136"/>
    </source>
</evidence>
<dbReference type="EMBL" id="QAYG01000009">
    <property type="protein sequence ID" value="PTW58770.1"/>
    <property type="molecule type" value="Genomic_DNA"/>
</dbReference>
<dbReference type="Pfam" id="PF01145">
    <property type="entry name" value="Band_7"/>
    <property type="match status" value="1"/>
</dbReference>
<sequence length="313" mass="35242">MKNGLFGFVAIVLVVLAVLAYMSFFVVNPTQQALVLQFGEIRRTAKDPGLYVKIPFIQNVVFLDKRVLDLNMEPKEVIAADKKRLVVDAFARYRIENPVLFFQTVNNVREADLRLSTFLDASLRSELGRSSFTDVVRDRRAQLMEAIRKDIDRRSAEIGVTVVDVKIRRADLPDANSQAVFRRMQTERQREATEIRAQGEEQSRRIKSRADRDATVIVAEARRDAEKIRGDGDAERNRIFAEAYSKDPEFFAFYRSMQAYLTGMSSKDTRMVISPDSDFFRYFLGPQGPGGVASGVGASKRAPSVPSSPAGTQ</sequence>
<comment type="caution">
    <text evidence="9">The sequence shown here is derived from an EMBL/GenBank/DDBJ whole genome shotgun (WGS) entry which is preliminary data.</text>
</comment>
<proteinExistence type="inferred from homology"/>
<evidence type="ECO:0000256" key="2">
    <source>
        <dbReference type="ARBA" id="ARBA00007862"/>
    </source>
</evidence>
<feature type="region of interest" description="Disordered" evidence="7">
    <location>
        <begin position="291"/>
        <end position="313"/>
    </location>
</feature>
<evidence type="ECO:0000256" key="3">
    <source>
        <dbReference type="ARBA" id="ARBA00022692"/>
    </source>
</evidence>
<dbReference type="InterPro" id="IPR010200">
    <property type="entry name" value="HflC"/>
</dbReference>
<evidence type="ECO:0000313" key="9">
    <source>
        <dbReference type="EMBL" id="PTW58770.1"/>
    </source>
</evidence>
<accession>A0A2T5V4W7</accession>
<comment type="subcellular location">
    <subcellularLocation>
        <location evidence="1">Membrane</location>
        <topology evidence="1">Single-pass membrane protein</topology>
    </subcellularLocation>
</comment>
<dbReference type="PRINTS" id="PR00721">
    <property type="entry name" value="STOMATIN"/>
</dbReference>
<dbReference type="NCBIfam" id="TIGR01932">
    <property type="entry name" value="hflC"/>
    <property type="match status" value="1"/>
</dbReference>
<keyword evidence="9" id="KW-0645">Protease</keyword>
<evidence type="ECO:0000313" key="10">
    <source>
        <dbReference type="Proteomes" id="UP000244081"/>
    </source>
</evidence>
<dbReference type="PANTHER" id="PTHR42911">
    <property type="entry name" value="MODULATOR OF FTSH PROTEASE HFLC"/>
    <property type="match status" value="1"/>
</dbReference>
<keyword evidence="9" id="KW-0378">Hydrolase</keyword>
<dbReference type="PIRSF" id="PIRSF005651">
    <property type="entry name" value="HflC"/>
    <property type="match status" value="1"/>
</dbReference>
<evidence type="ECO:0000256" key="6">
    <source>
        <dbReference type="PIRNR" id="PIRNR005651"/>
    </source>
</evidence>
<dbReference type="SMART" id="SM00244">
    <property type="entry name" value="PHB"/>
    <property type="match status" value="1"/>
</dbReference>
<evidence type="ECO:0000259" key="8">
    <source>
        <dbReference type="SMART" id="SM00244"/>
    </source>
</evidence>
<dbReference type="Gene3D" id="3.30.479.30">
    <property type="entry name" value="Band 7 domain"/>
    <property type="match status" value="1"/>
</dbReference>
<dbReference type="OrthoDB" id="9812991at2"/>
<name>A0A2T5V4W7_9HYPH</name>
<comment type="similarity">
    <text evidence="2 6">Belongs to the band 7/mec-2 family. HflC subfamily.</text>
</comment>
<dbReference type="InterPro" id="IPR001972">
    <property type="entry name" value="Stomatin_HflK_fam"/>
</dbReference>
<dbReference type="CDD" id="cd03405">
    <property type="entry name" value="SPFH_HflC"/>
    <property type="match status" value="1"/>
</dbReference>
<dbReference type="GO" id="GO:0008233">
    <property type="term" value="F:peptidase activity"/>
    <property type="evidence" value="ECO:0007669"/>
    <property type="project" value="UniProtKB-KW"/>
</dbReference>
<dbReference type="InterPro" id="IPR001107">
    <property type="entry name" value="Band_7"/>
</dbReference>